<evidence type="ECO:0000256" key="2">
    <source>
        <dbReference type="SAM" id="MobiDB-lite"/>
    </source>
</evidence>
<evidence type="ECO:0000256" key="1">
    <source>
        <dbReference type="ARBA" id="ARBA00022729"/>
    </source>
</evidence>
<dbReference type="STRING" id="47427.A0A2H3EPB1"/>
<organism evidence="4 5">
    <name type="scientific">Armillaria gallica</name>
    <name type="common">Bulbous honey fungus</name>
    <name type="synonym">Armillaria bulbosa</name>
    <dbReference type="NCBI Taxonomy" id="47427"/>
    <lineage>
        <taxon>Eukaryota</taxon>
        <taxon>Fungi</taxon>
        <taxon>Dikarya</taxon>
        <taxon>Basidiomycota</taxon>
        <taxon>Agaricomycotina</taxon>
        <taxon>Agaricomycetes</taxon>
        <taxon>Agaricomycetidae</taxon>
        <taxon>Agaricales</taxon>
        <taxon>Marasmiineae</taxon>
        <taxon>Physalacriaceae</taxon>
        <taxon>Armillaria</taxon>
    </lineage>
</organism>
<dbReference type="SUPFAM" id="SSF50685">
    <property type="entry name" value="Barwin-like endoglucanases"/>
    <property type="match status" value="1"/>
</dbReference>
<evidence type="ECO:0000313" key="5">
    <source>
        <dbReference type="Proteomes" id="UP000217790"/>
    </source>
</evidence>
<dbReference type="Gene3D" id="2.40.40.10">
    <property type="entry name" value="RlpA-like domain"/>
    <property type="match status" value="1"/>
</dbReference>
<dbReference type="OrthoDB" id="406505at2759"/>
<feature type="chain" id="PRO_5013957675" description="RlpA-like protein double-psi beta-barrel domain-containing protein" evidence="3">
    <location>
        <begin position="24"/>
        <end position="226"/>
    </location>
</feature>
<feature type="region of interest" description="Disordered" evidence="2">
    <location>
        <begin position="65"/>
        <end position="91"/>
    </location>
</feature>
<keyword evidence="1 3" id="KW-0732">Signal</keyword>
<dbReference type="PANTHER" id="PTHR31836">
    <property type="match status" value="1"/>
</dbReference>
<evidence type="ECO:0008006" key="6">
    <source>
        <dbReference type="Google" id="ProtNLM"/>
    </source>
</evidence>
<dbReference type="InParanoid" id="A0A2H3EPB1"/>
<proteinExistence type="predicted"/>
<dbReference type="InterPro" id="IPR036908">
    <property type="entry name" value="RlpA-like_sf"/>
</dbReference>
<feature type="signal peptide" evidence="3">
    <location>
        <begin position="1"/>
        <end position="23"/>
    </location>
</feature>
<accession>A0A2H3EPB1</accession>
<evidence type="ECO:0000256" key="3">
    <source>
        <dbReference type="SAM" id="SignalP"/>
    </source>
</evidence>
<dbReference type="PANTHER" id="PTHR31836:SF22">
    <property type="entry name" value="RLPA-LIKE PROTEIN DOUBLE-PSI BETA-BARREL DOMAIN-CONTAINING PROTEIN"/>
    <property type="match status" value="1"/>
</dbReference>
<protein>
    <recommendedName>
        <fullName evidence="6">RlpA-like protein double-psi beta-barrel domain-containing protein</fullName>
    </recommendedName>
</protein>
<gene>
    <name evidence="4" type="ORF">ARMGADRAFT_1159036</name>
</gene>
<keyword evidence="5" id="KW-1185">Reference proteome</keyword>
<reference evidence="5" key="1">
    <citation type="journal article" date="2017" name="Nat. Ecol. Evol.">
        <title>Genome expansion and lineage-specific genetic innovations in the forest pathogenic fungi Armillaria.</title>
        <authorList>
            <person name="Sipos G."/>
            <person name="Prasanna A.N."/>
            <person name="Walter M.C."/>
            <person name="O'Connor E."/>
            <person name="Balint B."/>
            <person name="Krizsan K."/>
            <person name="Kiss B."/>
            <person name="Hess J."/>
            <person name="Varga T."/>
            <person name="Slot J."/>
            <person name="Riley R."/>
            <person name="Boka B."/>
            <person name="Rigling D."/>
            <person name="Barry K."/>
            <person name="Lee J."/>
            <person name="Mihaltcheva S."/>
            <person name="LaButti K."/>
            <person name="Lipzen A."/>
            <person name="Waldron R."/>
            <person name="Moloney N.M."/>
            <person name="Sperisen C."/>
            <person name="Kredics L."/>
            <person name="Vagvoelgyi C."/>
            <person name="Patrignani A."/>
            <person name="Fitzpatrick D."/>
            <person name="Nagy I."/>
            <person name="Doyle S."/>
            <person name="Anderson J.B."/>
            <person name="Grigoriev I.V."/>
            <person name="Gueldener U."/>
            <person name="Muensterkoetter M."/>
            <person name="Nagy L.G."/>
        </authorList>
    </citation>
    <scope>NUCLEOTIDE SEQUENCE [LARGE SCALE GENOMIC DNA]</scope>
    <source>
        <strain evidence="5">Ar21-2</strain>
    </source>
</reference>
<dbReference type="AlphaFoldDB" id="A0A2H3EPB1"/>
<dbReference type="CDD" id="cd22191">
    <property type="entry name" value="DPBB_RlpA_EXP_N-like"/>
    <property type="match status" value="1"/>
</dbReference>
<sequence>MVASFSLYTNFMVVLALACSVQALSISLPRRDISTINYTTTHSLGDSYYFHRRDGWTSYNASNISPRTSSGEEVNSGVAKRSEKTGKKLGGSKKLKGELAVIGGALKNIVSAIITWYTGKDLLNPSCWPQPVWTPTDHSFVGAITERGWEGSPKCFDFLELCNGPKKCIFVRVVDTCAGCAPGSKHVDLTKAAFTELASIDQGVLSVDLRPAPQPKHWNEDLWGPK</sequence>
<dbReference type="InterPro" id="IPR051477">
    <property type="entry name" value="Expansin_CellWall"/>
</dbReference>
<name>A0A2H3EPB1_ARMGA</name>
<dbReference type="OMA" id="CAKGSKH"/>
<dbReference type="EMBL" id="KZ293645">
    <property type="protein sequence ID" value="PBL02508.1"/>
    <property type="molecule type" value="Genomic_DNA"/>
</dbReference>
<evidence type="ECO:0000313" key="4">
    <source>
        <dbReference type="EMBL" id="PBL02508.1"/>
    </source>
</evidence>
<dbReference type="Proteomes" id="UP000217790">
    <property type="component" value="Unassembled WGS sequence"/>
</dbReference>